<accession>A0AAD6PUM0</accession>
<dbReference type="PANTHER" id="PTHR33983:SF16">
    <property type="match status" value="1"/>
</dbReference>
<protein>
    <recommendedName>
        <fullName evidence="2">HTH three-helical bundle domain-containing protein</fullName>
    </recommendedName>
</protein>
<evidence type="ECO:0000313" key="3">
    <source>
        <dbReference type="EMBL" id="KAJ6968151.1"/>
    </source>
</evidence>
<dbReference type="Proteomes" id="UP001164929">
    <property type="component" value="Chromosome 16"/>
</dbReference>
<proteinExistence type="predicted"/>
<dbReference type="AlphaFoldDB" id="A0AAD6PUM0"/>
<reference evidence="3 4" key="1">
    <citation type="journal article" date="2023" name="Mol. Ecol. Resour.">
        <title>Chromosome-level genome assembly of a triploid poplar Populus alba 'Berolinensis'.</title>
        <authorList>
            <person name="Chen S."/>
            <person name="Yu Y."/>
            <person name="Wang X."/>
            <person name="Wang S."/>
            <person name="Zhang T."/>
            <person name="Zhou Y."/>
            <person name="He R."/>
            <person name="Meng N."/>
            <person name="Wang Y."/>
            <person name="Liu W."/>
            <person name="Liu Z."/>
            <person name="Liu J."/>
            <person name="Guo Q."/>
            <person name="Huang H."/>
            <person name="Sederoff R.R."/>
            <person name="Wang G."/>
            <person name="Qu G."/>
            <person name="Chen S."/>
        </authorList>
    </citation>
    <scope>NUCLEOTIDE SEQUENCE [LARGE SCALE GENOMIC DNA]</scope>
    <source>
        <strain evidence="3">SC-2020</strain>
    </source>
</reference>
<keyword evidence="4" id="KW-1185">Reference proteome</keyword>
<evidence type="ECO:0000313" key="4">
    <source>
        <dbReference type="Proteomes" id="UP001164929"/>
    </source>
</evidence>
<organism evidence="3 4">
    <name type="scientific">Populus alba x Populus x berolinensis</name>
    <dbReference type="NCBI Taxonomy" id="444605"/>
    <lineage>
        <taxon>Eukaryota</taxon>
        <taxon>Viridiplantae</taxon>
        <taxon>Streptophyta</taxon>
        <taxon>Embryophyta</taxon>
        <taxon>Tracheophyta</taxon>
        <taxon>Spermatophyta</taxon>
        <taxon>Magnoliopsida</taxon>
        <taxon>eudicotyledons</taxon>
        <taxon>Gunneridae</taxon>
        <taxon>Pentapetalae</taxon>
        <taxon>rosids</taxon>
        <taxon>fabids</taxon>
        <taxon>Malpighiales</taxon>
        <taxon>Salicaceae</taxon>
        <taxon>Saliceae</taxon>
        <taxon>Populus</taxon>
    </lineage>
</organism>
<gene>
    <name evidence="3" type="ORF">NC653_036178</name>
</gene>
<dbReference type="Pfam" id="PF25370">
    <property type="entry name" value="HTH_74"/>
    <property type="match status" value="1"/>
</dbReference>
<dbReference type="PANTHER" id="PTHR33983">
    <property type="entry name" value="OS07G0185900 PROTEIN"/>
    <property type="match status" value="1"/>
</dbReference>
<feature type="domain" description="HTH three-helical bundle" evidence="2">
    <location>
        <begin position="1"/>
        <end position="37"/>
    </location>
</feature>
<evidence type="ECO:0000256" key="1">
    <source>
        <dbReference type="SAM" id="MobiDB-lite"/>
    </source>
</evidence>
<dbReference type="InterPro" id="IPR057523">
    <property type="entry name" value="HTH_74"/>
</dbReference>
<comment type="caution">
    <text evidence="3">The sequence shown here is derived from an EMBL/GenBank/DDBJ whole genome shotgun (WGS) entry which is preliminary data.</text>
</comment>
<evidence type="ECO:0000259" key="2">
    <source>
        <dbReference type="Pfam" id="PF25370"/>
    </source>
</evidence>
<feature type="region of interest" description="Disordered" evidence="1">
    <location>
        <begin position="171"/>
        <end position="193"/>
    </location>
</feature>
<dbReference type="EMBL" id="JAQIZT010000016">
    <property type="protein sequence ID" value="KAJ6968151.1"/>
    <property type="molecule type" value="Genomic_DNA"/>
</dbReference>
<name>A0AAD6PUM0_9ROSI</name>
<sequence length="222" mass="24880">MSGRAEATWRLLSSGCFSEMRIRRLLGDSPSTSKALRKWVVAHMIGTRNVLDLIASQLLKQKAVKRSGEGGSHDHLHEPYRTVFGLRSAGILFIRMASYEVCDLLDDMRLTHLLKPLFLSLFQVLTPRKRRRRVSCRDMGKYVELLDAGVRIAGRFYSHCPQTARMYYHPPSNSEDLHHHHHHHNGGSGSQATTQDSTLVASCGVKAASGFGTTDLAFYSVM</sequence>